<dbReference type="PROSITE" id="PS51186">
    <property type="entry name" value="GNAT"/>
    <property type="match status" value="1"/>
</dbReference>
<reference evidence="3" key="1">
    <citation type="submission" date="2017-05" db="EMBL/GenBank/DDBJ databases">
        <authorList>
            <person name="Sharma S."/>
            <person name="Sidhu C."/>
            <person name="Pinnaka A.K."/>
        </authorList>
    </citation>
    <scope>NUCLEOTIDE SEQUENCE [LARGE SCALE GENOMIC DNA]</scope>
    <source>
        <strain evidence="3">AK93</strain>
    </source>
</reference>
<dbReference type="Proteomes" id="UP000256763">
    <property type="component" value="Unassembled WGS sequence"/>
</dbReference>
<dbReference type="AlphaFoldDB" id="A0A3E0WVQ0"/>
<comment type="caution">
    <text evidence="2">The sequence shown here is derived from an EMBL/GenBank/DDBJ whole genome shotgun (WGS) entry which is preliminary data.</text>
</comment>
<evidence type="ECO:0000313" key="3">
    <source>
        <dbReference type="Proteomes" id="UP000256763"/>
    </source>
</evidence>
<dbReference type="Gene3D" id="3.40.630.30">
    <property type="match status" value="1"/>
</dbReference>
<dbReference type="EMBL" id="NFZW01000010">
    <property type="protein sequence ID" value="RFA36075.1"/>
    <property type="molecule type" value="Genomic_DNA"/>
</dbReference>
<accession>A0A3E0WVQ0</accession>
<dbReference type="SUPFAM" id="SSF55729">
    <property type="entry name" value="Acyl-CoA N-acyltransferases (Nat)"/>
    <property type="match status" value="1"/>
</dbReference>
<dbReference type="Pfam" id="PF00583">
    <property type="entry name" value="Acetyltransf_1"/>
    <property type="match status" value="1"/>
</dbReference>
<proteinExistence type="predicted"/>
<organism evidence="2 3">
    <name type="scientific">Alkalilimnicola ehrlichii</name>
    <dbReference type="NCBI Taxonomy" id="351052"/>
    <lineage>
        <taxon>Bacteria</taxon>
        <taxon>Pseudomonadati</taxon>
        <taxon>Pseudomonadota</taxon>
        <taxon>Gammaproteobacteria</taxon>
        <taxon>Chromatiales</taxon>
        <taxon>Ectothiorhodospiraceae</taxon>
        <taxon>Alkalilimnicola</taxon>
    </lineage>
</organism>
<dbReference type="InterPro" id="IPR000182">
    <property type="entry name" value="GNAT_dom"/>
</dbReference>
<keyword evidence="3" id="KW-1185">Reference proteome</keyword>
<evidence type="ECO:0000259" key="1">
    <source>
        <dbReference type="PROSITE" id="PS51186"/>
    </source>
</evidence>
<sequence length="112" mass="12310">MALSVEHAFQRQGLGSELFGRMICYLEALGVNRIGITTEPCNVAMAAVARKHGMRLDRLLRGVEGRLELPPKRSASALRSPLCRQASAKPLATNLNGFFRNATSATRAPRRY</sequence>
<gene>
    <name evidence="2" type="ORF">CAL65_11505</name>
</gene>
<evidence type="ECO:0000313" key="2">
    <source>
        <dbReference type="EMBL" id="RFA36075.1"/>
    </source>
</evidence>
<dbReference type="InterPro" id="IPR016181">
    <property type="entry name" value="Acyl_CoA_acyltransferase"/>
</dbReference>
<feature type="domain" description="N-acetyltransferase" evidence="1">
    <location>
        <begin position="1"/>
        <end position="76"/>
    </location>
</feature>
<name>A0A3E0WVQ0_9GAMM</name>
<dbReference type="GO" id="GO:0016747">
    <property type="term" value="F:acyltransferase activity, transferring groups other than amino-acyl groups"/>
    <property type="evidence" value="ECO:0007669"/>
    <property type="project" value="InterPro"/>
</dbReference>
<protein>
    <recommendedName>
        <fullName evidence="1">N-acetyltransferase domain-containing protein</fullName>
    </recommendedName>
</protein>